<keyword evidence="5 7" id="KW-1015">Disulfide bond</keyword>
<evidence type="ECO:0000313" key="11">
    <source>
        <dbReference type="EMBL" id="SMA50338.1"/>
    </source>
</evidence>
<dbReference type="AlphaFoldDB" id="A0A1X7AQG7"/>
<evidence type="ECO:0000256" key="8">
    <source>
        <dbReference type="PIRSR" id="PIRSR001488-1"/>
    </source>
</evidence>
<name>A0A1X7AQG7_9GAMM</name>
<dbReference type="InterPro" id="IPR050824">
    <property type="entry name" value="Thiol_disulfide_DsbA"/>
</dbReference>
<dbReference type="PIRSF" id="PIRSF001488">
    <property type="entry name" value="Tdi_protein"/>
    <property type="match status" value="1"/>
</dbReference>
<evidence type="ECO:0000256" key="6">
    <source>
        <dbReference type="ARBA" id="ARBA00023284"/>
    </source>
</evidence>
<feature type="signal peptide" evidence="9">
    <location>
        <begin position="1"/>
        <end position="21"/>
    </location>
</feature>
<dbReference type="PANTHER" id="PTHR35891:SF2">
    <property type="entry name" value="THIOL:DISULFIDE INTERCHANGE PROTEIN DSBA"/>
    <property type="match status" value="1"/>
</dbReference>
<dbReference type="SUPFAM" id="SSF52833">
    <property type="entry name" value="Thioredoxin-like"/>
    <property type="match status" value="1"/>
</dbReference>
<proteinExistence type="inferred from homology"/>
<evidence type="ECO:0000256" key="7">
    <source>
        <dbReference type="PIRNR" id="PIRNR001488"/>
    </source>
</evidence>
<evidence type="ECO:0000256" key="1">
    <source>
        <dbReference type="ARBA" id="ARBA00004418"/>
    </source>
</evidence>
<evidence type="ECO:0000259" key="10">
    <source>
        <dbReference type="PROSITE" id="PS51352"/>
    </source>
</evidence>
<dbReference type="PROSITE" id="PS51352">
    <property type="entry name" value="THIOREDOXIN_2"/>
    <property type="match status" value="1"/>
</dbReference>
<reference evidence="11 12" key="1">
    <citation type="submission" date="2017-03" db="EMBL/GenBank/DDBJ databases">
        <authorList>
            <person name="Afonso C.L."/>
            <person name="Miller P.J."/>
            <person name="Scott M.A."/>
            <person name="Spackman E."/>
            <person name="Goraichik I."/>
            <person name="Dimitrov K.M."/>
            <person name="Suarez D.L."/>
            <person name="Swayne D.E."/>
        </authorList>
    </citation>
    <scope>NUCLEOTIDE SEQUENCE [LARGE SCALE GENOMIC DNA]</scope>
    <source>
        <strain evidence="11">SB41UT1</strain>
    </source>
</reference>
<evidence type="ECO:0000256" key="2">
    <source>
        <dbReference type="ARBA" id="ARBA00005791"/>
    </source>
</evidence>
<feature type="domain" description="Thioredoxin" evidence="10">
    <location>
        <begin position="11"/>
        <end position="148"/>
    </location>
</feature>
<comment type="subcellular location">
    <subcellularLocation>
        <location evidence="1 7">Periplasm</location>
    </subcellularLocation>
</comment>
<accession>A0A1X7AQG7</accession>
<dbReference type="InterPro" id="IPR023205">
    <property type="entry name" value="DsbA/DsbL"/>
</dbReference>
<keyword evidence="4 7" id="KW-0574">Periplasm</keyword>
<keyword evidence="3 9" id="KW-0732">Signal</keyword>
<dbReference type="InterPro" id="IPR036249">
    <property type="entry name" value="Thioredoxin-like_sf"/>
</dbReference>
<keyword evidence="6" id="KW-0676">Redox-active center</keyword>
<evidence type="ECO:0000256" key="4">
    <source>
        <dbReference type="ARBA" id="ARBA00022764"/>
    </source>
</evidence>
<dbReference type="CDD" id="cd03019">
    <property type="entry name" value="DsbA_DsbA"/>
    <property type="match status" value="1"/>
</dbReference>
<comment type="similarity">
    <text evidence="2">Belongs to the thioredoxin family. DsbA subfamily.</text>
</comment>
<dbReference type="RefSeq" id="WP_207626724.1">
    <property type="nucleotide sequence ID" value="NZ_CBCSCN010000005.1"/>
</dbReference>
<evidence type="ECO:0000313" key="12">
    <source>
        <dbReference type="Proteomes" id="UP000196573"/>
    </source>
</evidence>
<evidence type="ECO:0000256" key="3">
    <source>
        <dbReference type="ARBA" id="ARBA00022729"/>
    </source>
</evidence>
<evidence type="ECO:0000256" key="9">
    <source>
        <dbReference type="SAM" id="SignalP"/>
    </source>
</evidence>
<organism evidence="11 12">
    <name type="scientific">Parendozoicomonas haliclonae</name>
    <dbReference type="NCBI Taxonomy" id="1960125"/>
    <lineage>
        <taxon>Bacteria</taxon>
        <taxon>Pseudomonadati</taxon>
        <taxon>Pseudomonadota</taxon>
        <taxon>Gammaproteobacteria</taxon>
        <taxon>Oceanospirillales</taxon>
        <taxon>Endozoicomonadaceae</taxon>
        <taxon>Parendozoicomonas</taxon>
    </lineage>
</organism>
<sequence>MIKAIKVLVALLILAPMAALAADYQEGKHYFKLDTPVSTKASGKVEVAEAFWYGCPHCYTLEPVLNAWKNKLPEHAEFRKVPAQFSKTWRTHGQLYFALDSLDIPKSVHDDVFNAIHKQNRKLSTRDEMVSFVKAYGVSEAAFDKAFKSFKVRNEMRQADAVVKGSRIAGVPALIINGKYRISAQSAGGNAEMLKVADYLIEQEKKQLN</sequence>
<dbReference type="GO" id="GO:0042597">
    <property type="term" value="C:periplasmic space"/>
    <property type="evidence" value="ECO:0007669"/>
    <property type="project" value="UniProtKB-SubCell"/>
</dbReference>
<feature type="disulfide bond" description="Redox-active" evidence="8">
    <location>
        <begin position="55"/>
        <end position="58"/>
    </location>
</feature>
<feature type="chain" id="PRO_5012214213" description="Thiol:disulfide interchange protein" evidence="9">
    <location>
        <begin position="22"/>
        <end position="209"/>
    </location>
</feature>
<dbReference type="Pfam" id="PF01323">
    <property type="entry name" value="DSBA"/>
    <property type="match status" value="1"/>
</dbReference>
<protein>
    <recommendedName>
        <fullName evidence="7">Thiol:disulfide interchange protein</fullName>
    </recommendedName>
</protein>
<dbReference type="Proteomes" id="UP000196573">
    <property type="component" value="Unassembled WGS sequence"/>
</dbReference>
<dbReference type="EMBL" id="FWPT01000012">
    <property type="protein sequence ID" value="SMA50338.1"/>
    <property type="molecule type" value="Genomic_DNA"/>
</dbReference>
<dbReference type="Gene3D" id="3.40.30.10">
    <property type="entry name" value="Glutaredoxin"/>
    <property type="match status" value="1"/>
</dbReference>
<dbReference type="InterPro" id="IPR001853">
    <property type="entry name" value="DSBA-like_thioredoxin_dom"/>
</dbReference>
<evidence type="ECO:0000256" key="5">
    <source>
        <dbReference type="ARBA" id="ARBA00023157"/>
    </source>
</evidence>
<gene>
    <name evidence="11" type="primary">dsbA_2</name>
    <name evidence="11" type="ORF">EHSB41UT_04135</name>
</gene>
<keyword evidence="12" id="KW-1185">Reference proteome</keyword>
<dbReference type="PANTHER" id="PTHR35891">
    <property type="entry name" value="THIOL:DISULFIDE INTERCHANGE PROTEIN DSBA"/>
    <property type="match status" value="1"/>
</dbReference>
<dbReference type="GO" id="GO:0016491">
    <property type="term" value="F:oxidoreductase activity"/>
    <property type="evidence" value="ECO:0007669"/>
    <property type="project" value="InterPro"/>
</dbReference>
<dbReference type="InterPro" id="IPR013766">
    <property type="entry name" value="Thioredoxin_domain"/>
</dbReference>